<feature type="binding site" evidence="6">
    <location>
        <position position="221"/>
    </location>
    <ligand>
        <name>Ca(2+)</name>
        <dbReference type="ChEBI" id="CHEBI:29108"/>
        <label>1</label>
        <note>catalytic</note>
    </ligand>
</feature>
<keyword evidence="10" id="KW-1185">Reference proteome</keyword>
<keyword evidence="8" id="KW-0812">Transmembrane</keyword>
<evidence type="ECO:0000313" key="9">
    <source>
        <dbReference type="EnsemblMetazoa" id="CJA19449.1"/>
    </source>
</evidence>
<evidence type="ECO:0008006" key="11">
    <source>
        <dbReference type="Google" id="ProtNLM"/>
    </source>
</evidence>
<dbReference type="Pfam" id="PF01731">
    <property type="entry name" value="Arylesterase"/>
    <property type="match status" value="1"/>
</dbReference>
<evidence type="ECO:0000256" key="4">
    <source>
        <dbReference type="ARBA" id="ARBA00023180"/>
    </source>
</evidence>
<keyword evidence="6" id="KW-0106">Calcium</keyword>
<protein>
    <recommendedName>
        <fullName evidence="11">Arylesterase</fullName>
    </recommendedName>
</protein>
<evidence type="ECO:0000313" key="10">
    <source>
        <dbReference type="Proteomes" id="UP000005237"/>
    </source>
</evidence>
<dbReference type="Gene3D" id="2.120.10.30">
    <property type="entry name" value="TolB, C-terminal domain"/>
    <property type="match status" value="1"/>
</dbReference>
<sequence>MLLKIVGLALLAIMVQFGFKTLLMFDVNKRIYNHRPGVCRKIEGPVHGSEDIIIVEAKQIAFASSGIVWLPRPETPITWKGEIFLYDLKTRTYKAESLPIRNLEDVDGFHPHGMSYWTLPDGRVRLFVVVHSKSFHHSIVLLDFDEKRRELVHVRTIRDEKFVRPNDVVATGEESFLVSNDGGAQTVNANAFEAISGLYKGGLVYYDGELSHHLLGDTVANGIILSRDQKTLFVSHINKETIGIYEWDQANIATRRISEIHTLTGCDNFYVDESDHLWSGCHPVLKDAIGHLSNPSDLSLVAPSQVLRFTFSKDFQTAELVELLADDGRLISASTVGCPFDGGKQILIGTVARDLIHCDVSVPLDFY</sequence>
<comment type="similarity">
    <text evidence="1">Belongs to the paraoxonase family.</text>
</comment>
<evidence type="ECO:0000256" key="1">
    <source>
        <dbReference type="ARBA" id="ARBA00008595"/>
    </source>
</evidence>
<dbReference type="InterPro" id="IPR002640">
    <property type="entry name" value="Arylesterase"/>
</dbReference>
<dbReference type="PANTHER" id="PTHR11799:SF12">
    <property type="entry name" value="PARAOXONASE-RELATED"/>
    <property type="match status" value="1"/>
</dbReference>
<keyword evidence="8" id="KW-0472">Membrane</keyword>
<feature type="binding site" evidence="6">
    <location>
        <position position="267"/>
    </location>
    <ligand>
        <name>Ca(2+)</name>
        <dbReference type="ChEBI" id="CHEBI:29108"/>
        <label>1</label>
        <note>catalytic</note>
    </ligand>
</feature>
<feature type="binding site" evidence="6">
    <location>
        <position position="50"/>
    </location>
    <ligand>
        <name>Ca(2+)</name>
        <dbReference type="ChEBI" id="CHEBI:29108"/>
        <label>1</label>
        <note>catalytic</note>
    </ligand>
</feature>
<keyword evidence="3 7" id="KW-1015">Disulfide bond</keyword>
<dbReference type="GO" id="GO:0004064">
    <property type="term" value="F:arylesterase activity"/>
    <property type="evidence" value="ECO:0007669"/>
    <property type="project" value="InterPro"/>
</dbReference>
<evidence type="ECO:0000256" key="2">
    <source>
        <dbReference type="ARBA" id="ARBA00022801"/>
    </source>
</evidence>
<dbReference type="PANTHER" id="PTHR11799">
    <property type="entry name" value="PARAOXONASE"/>
    <property type="match status" value="1"/>
</dbReference>
<feature type="binding site" evidence="6">
    <location>
        <position position="167"/>
    </location>
    <ligand>
        <name>Ca(2+)</name>
        <dbReference type="ChEBI" id="CHEBI:29108"/>
        <label>1</label>
        <note>catalytic</note>
    </ligand>
</feature>
<dbReference type="OMA" id="KHLNCHY"/>
<evidence type="ECO:0000256" key="7">
    <source>
        <dbReference type="PIRSR" id="PIRSR602640-3"/>
    </source>
</evidence>
<accession>A0A8R1I8B0</accession>
<dbReference type="InterPro" id="IPR011042">
    <property type="entry name" value="6-blade_b-propeller_TolB-like"/>
</dbReference>
<name>A0A8R1I8B0_CAEJA</name>
<feature type="binding site" evidence="6">
    <location>
        <position position="268"/>
    </location>
    <ligand>
        <name>Ca(2+)</name>
        <dbReference type="ChEBI" id="CHEBI:29108"/>
        <label>1</label>
        <note>catalytic</note>
    </ligand>
</feature>
<organism evidence="9 10">
    <name type="scientific">Caenorhabditis japonica</name>
    <dbReference type="NCBI Taxonomy" id="281687"/>
    <lineage>
        <taxon>Eukaryota</taxon>
        <taxon>Metazoa</taxon>
        <taxon>Ecdysozoa</taxon>
        <taxon>Nematoda</taxon>
        <taxon>Chromadorea</taxon>
        <taxon>Rhabditida</taxon>
        <taxon>Rhabditina</taxon>
        <taxon>Rhabditomorpha</taxon>
        <taxon>Rhabditoidea</taxon>
        <taxon>Rhabditidae</taxon>
        <taxon>Peloderinae</taxon>
        <taxon>Caenorhabditis</taxon>
    </lineage>
</organism>
<keyword evidence="6" id="KW-0479">Metal-binding</keyword>
<comment type="cofactor">
    <cofactor evidence="6">
        <name>Ca(2+)</name>
        <dbReference type="ChEBI" id="CHEBI:29108"/>
    </cofactor>
    <text evidence="6">Binds 2 calcium ions per subunit.</text>
</comment>
<feature type="binding site" evidence="6">
    <location>
        <position position="51"/>
    </location>
    <ligand>
        <name>Ca(2+)</name>
        <dbReference type="ChEBI" id="CHEBI:29108"/>
        <label>1</label>
        <note>catalytic</note>
    </ligand>
</feature>
<dbReference type="Proteomes" id="UP000005237">
    <property type="component" value="Unassembled WGS sequence"/>
</dbReference>
<reference evidence="10" key="1">
    <citation type="submission" date="2010-08" db="EMBL/GenBank/DDBJ databases">
        <authorList>
            <consortium name="Caenorhabditis japonica Sequencing Consortium"/>
            <person name="Wilson R.K."/>
        </authorList>
    </citation>
    <scope>NUCLEOTIDE SEQUENCE [LARGE SCALE GENOMIC DNA]</scope>
    <source>
        <strain evidence="10">DF5081</strain>
    </source>
</reference>
<evidence type="ECO:0000256" key="5">
    <source>
        <dbReference type="PIRSR" id="PIRSR602640-1"/>
    </source>
</evidence>
<keyword evidence="2" id="KW-0378">Hydrolase</keyword>
<reference evidence="9" key="2">
    <citation type="submission" date="2022-06" db="UniProtKB">
        <authorList>
            <consortium name="EnsemblMetazoa"/>
        </authorList>
    </citation>
    <scope>IDENTIFICATION</scope>
    <source>
        <strain evidence="9">DF5081</strain>
    </source>
</reference>
<evidence type="ECO:0000256" key="3">
    <source>
        <dbReference type="ARBA" id="ARBA00023157"/>
    </source>
</evidence>
<evidence type="ECO:0000256" key="6">
    <source>
        <dbReference type="PIRSR" id="PIRSR602640-2"/>
    </source>
</evidence>
<dbReference type="AlphaFoldDB" id="A0A8R1I8B0"/>
<keyword evidence="4" id="KW-0325">Glycoprotein</keyword>
<feature type="disulfide bond" description="In form B" evidence="7">
    <location>
        <begin position="39"/>
        <end position="358"/>
    </location>
</feature>
<dbReference type="EnsemblMetazoa" id="CJA19449.1">
    <property type="protein sequence ID" value="CJA19449.1"/>
    <property type="gene ID" value="WBGene00138653"/>
</dbReference>
<feature type="transmembrane region" description="Helical" evidence="8">
    <location>
        <begin position="6"/>
        <end position="25"/>
    </location>
</feature>
<feature type="binding site" evidence="6">
    <location>
        <position position="166"/>
    </location>
    <ligand>
        <name>Ca(2+)</name>
        <dbReference type="ChEBI" id="CHEBI:29108"/>
        <label>1</label>
        <note>catalytic</note>
    </ligand>
</feature>
<feature type="active site" description="Proton acceptor" evidence="5">
    <location>
        <position position="112"/>
    </location>
</feature>
<proteinExistence type="inferred from homology"/>
<dbReference type="SUPFAM" id="SSF63829">
    <property type="entry name" value="Calcium-dependent phosphotriesterase"/>
    <property type="match status" value="1"/>
</dbReference>
<evidence type="ECO:0000256" key="8">
    <source>
        <dbReference type="SAM" id="Phobius"/>
    </source>
</evidence>
<dbReference type="InterPro" id="IPR051288">
    <property type="entry name" value="Serum_paraoxonase/arylesterase"/>
</dbReference>
<dbReference type="GO" id="GO:0046872">
    <property type="term" value="F:metal ion binding"/>
    <property type="evidence" value="ECO:0007669"/>
    <property type="project" value="UniProtKB-KW"/>
</dbReference>
<keyword evidence="8" id="KW-1133">Transmembrane helix</keyword>